<feature type="repeat" description="ANK" evidence="3">
    <location>
        <begin position="121"/>
        <end position="153"/>
    </location>
</feature>
<dbReference type="RefSeq" id="XP_040672509.1">
    <property type="nucleotide sequence ID" value="XM_040810675.1"/>
</dbReference>
<evidence type="ECO:0000313" key="5">
    <source>
        <dbReference type="Proteomes" id="UP000184073"/>
    </source>
</evidence>
<proteinExistence type="predicted"/>
<dbReference type="Pfam" id="PF12796">
    <property type="entry name" value="Ank_2"/>
    <property type="match status" value="1"/>
</dbReference>
<keyword evidence="1" id="KW-0677">Repeat</keyword>
<dbReference type="PANTHER" id="PTHR24173">
    <property type="entry name" value="ANKYRIN REPEAT CONTAINING"/>
    <property type="match status" value="1"/>
</dbReference>
<dbReference type="Proteomes" id="UP000184073">
    <property type="component" value="Unassembled WGS sequence"/>
</dbReference>
<dbReference type="AlphaFoldDB" id="A0A1L9PYZ5"/>
<dbReference type="GeneID" id="63726186"/>
<dbReference type="STRING" id="1036611.A0A1L9PYZ5"/>
<keyword evidence="5" id="KW-1185">Reference proteome</keyword>
<dbReference type="OrthoDB" id="366390at2759"/>
<organism evidence="4 5">
    <name type="scientific">Aspergillus versicolor CBS 583.65</name>
    <dbReference type="NCBI Taxonomy" id="1036611"/>
    <lineage>
        <taxon>Eukaryota</taxon>
        <taxon>Fungi</taxon>
        <taxon>Dikarya</taxon>
        <taxon>Ascomycota</taxon>
        <taxon>Pezizomycotina</taxon>
        <taxon>Eurotiomycetes</taxon>
        <taxon>Eurotiomycetidae</taxon>
        <taxon>Eurotiales</taxon>
        <taxon>Aspergillaceae</taxon>
        <taxon>Aspergillus</taxon>
        <taxon>Aspergillus subgen. Nidulantes</taxon>
    </lineage>
</organism>
<keyword evidence="2 3" id="KW-0040">ANK repeat</keyword>
<dbReference type="InterPro" id="IPR002110">
    <property type="entry name" value="Ankyrin_rpt"/>
</dbReference>
<evidence type="ECO:0000256" key="3">
    <source>
        <dbReference type="PROSITE-ProRule" id="PRU00023"/>
    </source>
</evidence>
<protein>
    <submittedName>
        <fullName evidence="4">Uncharacterized protein</fullName>
    </submittedName>
</protein>
<dbReference type="SMART" id="SM00248">
    <property type="entry name" value="ANK"/>
    <property type="match status" value="3"/>
</dbReference>
<dbReference type="VEuPathDB" id="FungiDB:ASPVEDRAFT_33023"/>
<sequence>MTSSRSYNDLSMAVDELVNACQQGNTTHVKALLDGGLSTRLGLRKALEKAILNNHAEIVKLLLGRGVLDHCILSSEDEWPWLLEPADTTRSLQFAAVNGKTEVVTALIEWDIRLVDCVDSLKRTALSFAARAGHIETVRVLIAAAADIKAVDVYGLTALDHARAAYNRDIVECLEAEIARVKA</sequence>
<dbReference type="PANTHER" id="PTHR24173:SF74">
    <property type="entry name" value="ANKYRIN REPEAT DOMAIN-CONTAINING PROTEIN 16"/>
    <property type="match status" value="1"/>
</dbReference>
<dbReference type="EMBL" id="KV878135">
    <property type="protein sequence ID" value="OJJ06747.1"/>
    <property type="molecule type" value="Genomic_DNA"/>
</dbReference>
<dbReference type="PROSITE" id="PS50297">
    <property type="entry name" value="ANK_REP_REGION"/>
    <property type="match status" value="1"/>
</dbReference>
<evidence type="ECO:0000313" key="4">
    <source>
        <dbReference type="EMBL" id="OJJ06747.1"/>
    </source>
</evidence>
<dbReference type="PROSITE" id="PS50088">
    <property type="entry name" value="ANK_REPEAT"/>
    <property type="match status" value="1"/>
</dbReference>
<evidence type="ECO:0000256" key="2">
    <source>
        <dbReference type="ARBA" id="ARBA00023043"/>
    </source>
</evidence>
<reference evidence="5" key="1">
    <citation type="journal article" date="2017" name="Genome Biol.">
        <title>Comparative genomics reveals high biological diversity and specific adaptations in the industrially and medically important fungal genus Aspergillus.</title>
        <authorList>
            <person name="de Vries R.P."/>
            <person name="Riley R."/>
            <person name="Wiebenga A."/>
            <person name="Aguilar-Osorio G."/>
            <person name="Amillis S."/>
            <person name="Uchima C.A."/>
            <person name="Anderluh G."/>
            <person name="Asadollahi M."/>
            <person name="Askin M."/>
            <person name="Barry K."/>
            <person name="Battaglia E."/>
            <person name="Bayram O."/>
            <person name="Benocci T."/>
            <person name="Braus-Stromeyer S.A."/>
            <person name="Caldana C."/>
            <person name="Canovas D."/>
            <person name="Cerqueira G.C."/>
            <person name="Chen F."/>
            <person name="Chen W."/>
            <person name="Choi C."/>
            <person name="Clum A."/>
            <person name="Dos Santos R.A."/>
            <person name="Damasio A.R."/>
            <person name="Diallinas G."/>
            <person name="Emri T."/>
            <person name="Fekete E."/>
            <person name="Flipphi M."/>
            <person name="Freyberg S."/>
            <person name="Gallo A."/>
            <person name="Gournas C."/>
            <person name="Habgood R."/>
            <person name="Hainaut M."/>
            <person name="Harispe M.L."/>
            <person name="Henrissat B."/>
            <person name="Hilden K.S."/>
            <person name="Hope R."/>
            <person name="Hossain A."/>
            <person name="Karabika E."/>
            <person name="Karaffa L."/>
            <person name="Karanyi Z."/>
            <person name="Krasevec N."/>
            <person name="Kuo A."/>
            <person name="Kusch H."/>
            <person name="LaButti K."/>
            <person name="Lagendijk E.L."/>
            <person name="Lapidus A."/>
            <person name="Levasseur A."/>
            <person name="Lindquist E."/>
            <person name="Lipzen A."/>
            <person name="Logrieco A.F."/>
            <person name="MacCabe A."/>
            <person name="Maekelae M.R."/>
            <person name="Malavazi I."/>
            <person name="Melin P."/>
            <person name="Meyer V."/>
            <person name="Mielnichuk N."/>
            <person name="Miskei M."/>
            <person name="Molnar A.P."/>
            <person name="Mule G."/>
            <person name="Ngan C.Y."/>
            <person name="Orejas M."/>
            <person name="Orosz E."/>
            <person name="Ouedraogo J.P."/>
            <person name="Overkamp K.M."/>
            <person name="Park H.-S."/>
            <person name="Perrone G."/>
            <person name="Piumi F."/>
            <person name="Punt P.J."/>
            <person name="Ram A.F."/>
            <person name="Ramon A."/>
            <person name="Rauscher S."/>
            <person name="Record E."/>
            <person name="Riano-Pachon D.M."/>
            <person name="Robert V."/>
            <person name="Roehrig J."/>
            <person name="Ruller R."/>
            <person name="Salamov A."/>
            <person name="Salih N.S."/>
            <person name="Samson R.A."/>
            <person name="Sandor E."/>
            <person name="Sanguinetti M."/>
            <person name="Schuetze T."/>
            <person name="Sepcic K."/>
            <person name="Shelest E."/>
            <person name="Sherlock G."/>
            <person name="Sophianopoulou V."/>
            <person name="Squina F.M."/>
            <person name="Sun H."/>
            <person name="Susca A."/>
            <person name="Todd R.B."/>
            <person name="Tsang A."/>
            <person name="Unkles S.E."/>
            <person name="van de Wiele N."/>
            <person name="van Rossen-Uffink D."/>
            <person name="Oliveira J.V."/>
            <person name="Vesth T.C."/>
            <person name="Visser J."/>
            <person name="Yu J.-H."/>
            <person name="Zhou M."/>
            <person name="Andersen M.R."/>
            <person name="Archer D.B."/>
            <person name="Baker S.E."/>
            <person name="Benoit I."/>
            <person name="Brakhage A.A."/>
            <person name="Braus G.H."/>
            <person name="Fischer R."/>
            <person name="Frisvad J.C."/>
            <person name="Goldman G.H."/>
            <person name="Houbraken J."/>
            <person name="Oakley B."/>
            <person name="Pocsi I."/>
            <person name="Scazzocchio C."/>
            <person name="Seiboth B."/>
            <person name="vanKuyk P.A."/>
            <person name="Wortman J."/>
            <person name="Dyer P.S."/>
            <person name="Grigoriev I.V."/>
        </authorList>
    </citation>
    <scope>NUCLEOTIDE SEQUENCE [LARGE SCALE GENOMIC DNA]</scope>
    <source>
        <strain evidence="5">CBS 583.65</strain>
    </source>
</reference>
<dbReference type="InterPro" id="IPR036770">
    <property type="entry name" value="Ankyrin_rpt-contain_sf"/>
</dbReference>
<dbReference type="Gene3D" id="1.25.40.20">
    <property type="entry name" value="Ankyrin repeat-containing domain"/>
    <property type="match status" value="2"/>
</dbReference>
<evidence type="ECO:0000256" key="1">
    <source>
        <dbReference type="ARBA" id="ARBA00022737"/>
    </source>
</evidence>
<name>A0A1L9PYZ5_ASPVE</name>
<dbReference type="SUPFAM" id="SSF48403">
    <property type="entry name" value="Ankyrin repeat"/>
    <property type="match status" value="1"/>
</dbReference>
<accession>A0A1L9PYZ5</accession>
<gene>
    <name evidence="4" type="ORF">ASPVEDRAFT_33023</name>
</gene>